<dbReference type="Proteomes" id="UP001164746">
    <property type="component" value="Chromosome 12"/>
</dbReference>
<comment type="subcellular location">
    <subcellularLocation>
        <location evidence="1">Endosome membrane</location>
    </subcellularLocation>
</comment>
<evidence type="ECO:0000256" key="1">
    <source>
        <dbReference type="ARBA" id="ARBA00004608"/>
    </source>
</evidence>
<evidence type="ECO:0000313" key="4">
    <source>
        <dbReference type="EMBL" id="WAR21355.1"/>
    </source>
</evidence>
<dbReference type="InterPro" id="IPR042405">
    <property type="entry name" value="Protrudin"/>
</dbReference>
<dbReference type="Gene3D" id="3.30.40.10">
    <property type="entry name" value="Zinc/RING finger domain, C3HC4 (zinc finger)"/>
    <property type="match status" value="1"/>
</dbReference>
<name>A0ABY7FGR6_MYAAR</name>
<keyword evidence="5" id="KW-1185">Reference proteome</keyword>
<evidence type="ECO:0000256" key="2">
    <source>
        <dbReference type="ARBA" id="ARBA00022753"/>
    </source>
</evidence>
<proteinExistence type="predicted"/>
<accession>A0ABY7FGR6</accession>
<dbReference type="InterPro" id="IPR013083">
    <property type="entry name" value="Znf_RING/FYVE/PHD"/>
</dbReference>
<organism evidence="4 5">
    <name type="scientific">Mya arenaria</name>
    <name type="common">Soft-shell clam</name>
    <dbReference type="NCBI Taxonomy" id="6604"/>
    <lineage>
        <taxon>Eukaryota</taxon>
        <taxon>Metazoa</taxon>
        <taxon>Spiralia</taxon>
        <taxon>Lophotrochozoa</taxon>
        <taxon>Mollusca</taxon>
        <taxon>Bivalvia</taxon>
        <taxon>Autobranchia</taxon>
        <taxon>Heteroconchia</taxon>
        <taxon>Euheterodonta</taxon>
        <taxon>Imparidentia</taxon>
        <taxon>Neoheterodontei</taxon>
        <taxon>Myida</taxon>
        <taxon>Myoidea</taxon>
        <taxon>Myidae</taxon>
        <taxon>Mya</taxon>
    </lineage>
</organism>
<dbReference type="InterPro" id="IPR011011">
    <property type="entry name" value="Znf_FYVE_PHD"/>
</dbReference>
<dbReference type="PANTHER" id="PTHR14543:SF1">
    <property type="entry name" value="PROTRUDIN"/>
    <property type="match status" value="1"/>
</dbReference>
<dbReference type="Gene3D" id="3.10.100.10">
    <property type="entry name" value="Mannose-Binding Protein A, subunit A"/>
    <property type="match status" value="1"/>
</dbReference>
<dbReference type="InterPro" id="IPR016186">
    <property type="entry name" value="C-type_lectin-like/link_sf"/>
</dbReference>
<keyword evidence="3" id="KW-0472">Membrane</keyword>
<dbReference type="PANTHER" id="PTHR14543">
    <property type="entry name" value="PROTRUDIN"/>
    <property type="match status" value="1"/>
</dbReference>
<gene>
    <name evidence="4" type="ORF">MAR_015329</name>
</gene>
<dbReference type="SUPFAM" id="SSF57903">
    <property type="entry name" value="FYVE/PHD zinc finger"/>
    <property type="match status" value="1"/>
</dbReference>
<sequence>MEEEISNGIHGNAGAPAGQVDIARFVAEVEQFNTMTEPFAFLLYIWDDLRRSKISSKTFWRIFTRKKESGISESCNGDVGSQLDRSESMPLTDSDKLCDTGQDDIEEIEDDQITSSDNSKPGMVARLLEMKRRRKLIASGMYTCCHCGNNFCSKCCNQKVPKSFLGATAPSAQTELVLVCTVCHKLLQDEAAGKEKAITSHVEGFSQRKIYTLHTEAKTWNEAHAVCEDQQGHLIKVKDGRELGELLFLDTPEGDWNGQLASL</sequence>
<evidence type="ECO:0000256" key="3">
    <source>
        <dbReference type="ARBA" id="ARBA00023136"/>
    </source>
</evidence>
<reference evidence="4" key="1">
    <citation type="submission" date="2022-11" db="EMBL/GenBank/DDBJ databases">
        <title>Centuries of genome instability and evolution in soft-shell clam transmissible cancer (bioRxiv).</title>
        <authorList>
            <person name="Hart S.F.M."/>
            <person name="Yonemitsu M.A."/>
            <person name="Giersch R.M."/>
            <person name="Beal B.F."/>
            <person name="Arriagada G."/>
            <person name="Davis B.W."/>
            <person name="Ostrander E.A."/>
            <person name="Goff S.P."/>
            <person name="Metzger M.J."/>
        </authorList>
    </citation>
    <scope>NUCLEOTIDE SEQUENCE</scope>
    <source>
        <strain evidence="4">MELC-2E11</strain>
        <tissue evidence="4">Siphon/mantle</tissue>
    </source>
</reference>
<protein>
    <submittedName>
        <fullName evidence="4">ZFY27-like protein</fullName>
    </submittedName>
</protein>
<dbReference type="SUPFAM" id="SSF56436">
    <property type="entry name" value="C-type lectin-like"/>
    <property type="match status" value="1"/>
</dbReference>
<dbReference type="EMBL" id="CP111023">
    <property type="protein sequence ID" value="WAR21355.1"/>
    <property type="molecule type" value="Genomic_DNA"/>
</dbReference>
<dbReference type="InterPro" id="IPR016187">
    <property type="entry name" value="CTDL_fold"/>
</dbReference>
<keyword evidence="2" id="KW-0967">Endosome</keyword>
<dbReference type="CDD" id="cd00037">
    <property type="entry name" value="CLECT"/>
    <property type="match status" value="1"/>
</dbReference>
<evidence type="ECO:0000313" key="5">
    <source>
        <dbReference type="Proteomes" id="UP001164746"/>
    </source>
</evidence>